<protein>
    <submittedName>
        <fullName evidence="2">N-acetylglucosamine kinase</fullName>
    </submittedName>
</protein>
<dbReference type="InterPro" id="IPR052519">
    <property type="entry name" value="Euk-type_GlcNAc_Kinase"/>
</dbReference>
<evidence type="ECO:0000259" key="1">
    <source>
        <dbReference type="Pfam" id="PF01869"/>
    </source>
</evidence>
<dbReference type="EMBL" id="VTWH01000002">
    <property type="protein sequence ID" value="KAA0970104.1"/>
    <property type="molecule type" value="Genomic_DNA"/>
</dbReference>
<proteinExistence type="predicted"/>
<dbReference type="SUPFAM" id="SSF53067">
    <property type="entry name" value="Actin-like ATPase domain"/>
    <property type="match status" value="2"/>
</dbReference>
<evidence type="ECO:0000313" key="3">
    <source>
        <dbReference type="Proteomes" id="UP000324738"/>
    </source>
</evidence>
<dbReference type="Proteomes" id="UP000324738">
    <property type="component" value="Unassembled WGS sequence"/>
</dbReference>
<keyword evidence="2" id="KW-0808">Transferase</keyword>
<dbReference type="InterPro" id="IPR002731">
    <property type="entry name" value="ATPase_BadF"/>
</dbReference>
<dbReference type="OrthoDB" id="63487at2"/>
<sequence>MDFRRKSSNAKPVEAGIDLAQATMSEYLLLGVDGGGTRCRVRITTGSGIFVGEAEGGSANIFSDPAGARNSIVETATAALAQAGLEERCLAKCHAGLGLAGANLAKTASDFSEQQLPFAASTIKSDAITACLGAHAGCDGGIAILGTGSAYVARAGGVETLFGGWGLTLSDGGSGADIGRAALAAALLAHDEMGPQSGLTEAILASFGGSAAAVAHFSRSATPRDYGSYCPLVWDFARGNDAVARHIIQARVAAVESGLRRLMALGAPAIALLGGLAVRYQPLLSDDIQTYLRVPAGDALDGALALARQLKTSLVETGSS</sequence>
<dbReference type="PANTHER" id="PTHR43190">
    <property type="entry name" value="N-ACETYL-D-GLUCOSAMINE KINASE"/>
    <property type="match status" value="1"/>
</dbReference>
<dbReference type="CDD" id="cd24082">
    <property type="entry name" value="ASKHA_NBD_GspK-like"/>
    <property type="match status" value="1"/>
</dbReference>
<dbReference type="GO" id="GO:0016301">
    <property type="term" value="F:kinase activity"/>
    <property type="evidence" value="ECO:0007669"/>
    <property type="project" value="UniProtKB-KW"/>
</dbReference>
<accession>A0A5B0DTH3</accession>
<reference evidence="2 3" key="1">
    <citation type="submission" date="2019-08" db="EMBL/GenBank/DDBJ databases">
        <title>Aureimonas fodiniaquatilis sp. nov., isolated from a coal mine wastewater.</title>
        <authorList>
            <person name="Kim W."/>
        </authorList>
    </citation>
    <scope>NUCLEOTIDE SEQUENCE [LARGE SCALE GENOMIC DNA]</scope>
    <source>
        <strain evidence="2 3">CAU 1482</strain>
    </source>
</reference>
<keyword evidence="2" id="KW-0418">Kinase</keyword>
<dbReference type="Gene3D" id="3.30.420.40">
    <property type="match status" value="2"/>
</dbReference>
<gene>
    <name evidence="2" type="ORF">FPY71_06085</name>
</gene>
<dbReference type="AlphaFoldDB" id="A0A5B0DTH3"/>
<dbReference type="PANTHER" id="PTHR43190:SF3">
    <property type="entry name" value="N-ACETYL-D-GLUCOSAMINE KINASE"/>
    <property type="match status" value="1"/>
</dbReference>
<keyword evidence="3" id="KW-1185">Reference proteome</keyword>
<evidence type="ECO:0000313" key="2">
    <source>
        <dbReference type="EMBL" id="KAA0970104.1"/>
    </source>
</evidence>
<feature type="domain" description="ATPase BadF/BadG/BcrA/BcrD type" evidence="1">
    <location>
        <begin position="30"/>
        <end position="277"/>
    </location>
</feature>
<dbReference type="InterPro" id="IPR043129">
    <property type="entry name" value="ATPase_NBD"/>
</dbReference>
<organism evidence="2 3">
    <name type="scientific">Aureimonas fodinaquatilis</name>
    <dbReference type="NCBI Taxonomy" id="2565783"/>
    <lineage>
        <taxon>Bacteria</taxon>
        <taxon>Pseudomonadati</taxon>
        <taxon>Pseudomonadota</taxon>
        <taxon>Alphaproteobacteria</taxon>
        <taxon>Hyphomicrobiales</taxon>
        <taxon>Aurantimonadaceae</taxon>
        <taxon>Aureimonas</taxon>
    </lineage>
</organism>
<comment type="caution">
    <text evidence="2">The sequence shown here is derived from an EMBL/GenBank/DDBJ whole genome shotgun (WGS) entry which is preliminary data.</text>
</comment>
<dbReference type="Pfam" id="PF01869">
    <property type="entry name" value="BcrAD_BadFG"/>
    <property type="match status" value="1"/>
</dbReference>
<name>A0A5B0DTH3_9HYPH</name>